<keyword evidence="8" id="KW-1185">Reference proteome</keyword>
<dbReference type="Pfam" id="PF16546">
    <property type="entry name" value="SGTA_dimer"/>
    <property type="match status" value="1"/>
</dbReference>
<feature type="compositionally biased region" description="Polar residues" evidence="5">
    <location>
        <begin position="82"/>
        <end position="103"/>
    </location>
</feature>
<dbReference type="InterPro" id="IPR019734">
    <property type="entry name" value="TPR_rpt"/>
</dbReference>
<feature type="repeat" description="TPR" evidence="4">
    <location>
        <begin position="144"/>
        <end position="177"/>
    </location>
</feature>
<evidence type="ECO:0000313" key="8">
    <source>
        <dbReference type="Proteomes" id="UP001150925"/>
    </source>
</evidence>
<proteinExistence type="inferred from homology"/>
<feature type="repeat" description="TPR" evidence="4">
    <location>
        <begin position="110"/>
        <end position="143"/>
    </location>
</feature>
<dbReference type="SMART" id="SM00028">
    <property type="entry name" value="TPR"/>
    <property type="match status" value="3"/>
</dbReference>
<evidence type="ECO:0000259" key="6">
    <source>
        <dbReference type="Pfam" id="PF16546"/>
    </source>
</evidence>
<dbReference type="PANTHER" id="PTHR45831:SF2">
    <property type="entry name" value="LD24721P"/>
    <property type="match status" value="1"/>
</dbReference>
<dbReference type="Proteomes" id="UP001150925">
    <property type="component" value="Unassembled WGS sequence"/>
</dbReference>
<comment type="caution">
    <text evidence="7">The sequence shown here is derived from an EMBL/GenBank/DDBJ whole genome shotgun (WGS) entry which is preliminary data.</text>
</comment>
<dbReference type="PANTHER" id="PTHR45831">
    <property type="entry name" value="LD24721P"/>
    <property type="match status" value="1"/>
</dbReference>
<dbReference type="Gene3D" id="1.25.40.10">
    <property type="entry name" value="Tetratricopeptide repeat domain"/>
    <property type="match status" value="1"/>
</dbReference>
<dbReference type="Gene3D" id="1.20.5.420">
    <property type="entry name" value="Immunoglobulin FC, subunit C"/>
    <property type="match status" value="1"/>
</dbReference>
<accession>A0A9W8E724</accession>
<feature type="region of interest" description="Disordered" evidence="5">
    <location>
        <begin position="215"/>
        <end position="254"/>
    </location>
</feature>
<evidence type="ECO:0000256" key="4">
    <source>
        <dbReference type="PROSITE-ProRule" id="PRU00339"/>
    </source>
</evidence>
<dbReference type="SUPFAM" id="SSF48452">
    <property type="entry name" value="TPR-like"/>
    <property type="match status" value="1"/>
</dbReference>
<evidence type="ECO:0000256" key="3">
    <source>
        <dbReference type="ARBA" id="ARBA00022803"/>
    </source>
</evidence>
<sequence length="370" mass="38968">MDNSQRKLAFSILEFLQQSVATGQIPASSTEGIEIAVDCIGEAFGVDINDDQQRSELSISPATLPQVFDVYLKTQEKMAKKTSATSADAPSGEPSTSADAGISNQDQTRANELKAAGNQALAAKEYDEAIRLYGEAISLDARNPIYFANRAAAYSQRGDYSEAVDDANRALEIDPKYSKAYSRLAHAYFGLKQYDLAVKAYDKGLELDPSNANMKSAREVAQQRLADSEATSSDQVADAGSSARGGPGGMDFSSLLNNPGLMNMASQMMSNGGLANLMNNPAMRQMAEGMMGGGQGGSGGNSSDPLASLMGNPQLQQMAQQFMGGASGRNNASSDSSSGGNPLGELANNPQLRQMAEQFMRNQGGSNGDS</sequence>
<dbReference type="PROSITE" id="PS50293">
    <property type="entry name" value="TPR_REGION"/>
    <property type="match status" value="1"/>
</dbReference>
<keyword evidence="3 4" id="KW-0802">TPR repeat</keyword>
<organism evidence="7 8">
    <name type="scientific">Dispira parvispora</name>
    <dbReference type="NCBI Taxonomy" id="1520584"/>
    <lineage>
        <taxon>Eukaryota</taxon>
        <taxon>Fungi</taxon>
        <taxon>Fungi incertae sedis</taxon>
        <taxon>Zoopagomycota</taxon>
        <taxon>Kickxellomycotina</taxon>
        <taxon>Dimargaritomycetes</taxon>
        <taxon>Dimargaritales</taxon>
        <taxon>Dimargaritaceae</taxon>
        <taxon>Dispira</taxon>
    </lineage>
</organism>
<dbReference type="AlphaFoldDB" id="A0A9W8E724"/>
<evidence type="ECO:0000256" key="5">
    <source>
        <dbReference type="SAM" id="MobiDB-lite"/>
    </source>
</evidence>
<name>A0A9W8E724_9FUNG</name>
<comment type="similarity">
    <text evidence="1">Belongs to the SGT family.</text>
</comment>
<dbReference type="GO" id="GO:0006620">
    <property type="term" value="P:post-translational protein targeting to endoplasmic reticulum membrane"/>
    <property type="evidence" value="ECO:0007669"/>
    <property type="project" value="TreeGrafter"/>
</dbReference>
<dbReference type="InterPro" id="IPR047150">
    <property type="entry name" value="SGT"/>
</dbReference>
<keyword evidence="2" id="KW-0677">Repeat</keyword>
<feature type="repeat" description="TPR" evidence="4">
    <location>
        <begin position="178"/>
        <end position="211"/>
    </location>
</feature>
<gene>
    <name evidence="7" type="primary">sgt2</name>
    <name evidence="7" type="ORF">IWQ62_002867</name>
</gene>
<reference evidence="7" key="1">
    <citation type="submission" date="2022-07" db="EMBL/GenBank/DDBJ databases">
        <title>Phylogenomic reconstructions and comparative analyses of Kickxellomycotina fungi.</title>
        <authorList>
            <person name="Reynolds N.K."/>
            <person name="Stajich J.E."/>
            <person name="Barry K."/>
            <person name="Grigoriev I.V."/>
            <person name="Crous P."/>
            <person name="Smith M.E."/>
        </authorList>
    </citation>
    <scope>NUCLEOTIDE SEQUENCE</scope>
    <source>
        <strain evidence="7">RSA 1196</strain>
    </source>
</reference>
<dbReference type="GO" id="GO:0072380">
    <property type="term" value="C:TRC complex"/>
    <property type="evidence" value="ECO:0007669"/>
    <property type="project" value="TreeGrafter"/>
</dbReference>
<feature type="domain" description="SGTA homodimerisation" evidence="6">
    <location>
        <begin position="4"/>
        <end position="69"/>
    </location>
</feature>
<feature type="compositionally biased region" description="Gly residues" evidence="5">
    <location>
        <begin position="290"/>
        <end position="300"/>
    </location>
</feature>
<evidence type="ECO:0000256" key="2">
    <source>
        <dbReference type="ARBA" id="ARBA00022737"/>
    </source>
</evidence>
<dbReference type="GO" id="GO:0016020">
    <property type="term" value="C:membrane"/>
    <property type="evidence" value="ECO:0007669"/>
    <property type="project" value="TreeGrafter"/>
</dbReference>
<evidence type="ECO:0000256" key="1">
    <source>
        <dbReference type="ARBA" id="ARBA00008175"/>
    </source>
</evidence>
<feature type="compositionally biased region" description="Polar residues" evidence="5">
    <location>
        <begin position="311"/>
        <end position="320"/>
    </location>
</feature>
<feature type="region of interest" description="Disordered" evidence="5">
    <location>
        <begin position="287"/>
        <end position="370"/>
    </location>
</feature>
<dbReference type="GO" id="GO:0060090">
    <property type="term" value="F:molecular adaptor activity"/>
    <property type="evidence" value="ECO:0007669"/>
    <property type="project" value="TreeGrafter"/>
</dbReference>
<protein>
    <submittedName>
        <fullName evidence="7">Small glutamine-rich tetratricopeptide repeat-containing protein 2</fullName>
    </submittedName>
</protein>
<dbReference type="PROSITE" id="PS50005">
    <property type="entry name" value="TPR"/>
    <property type="match status" value="3"/>
</dbReference>
<dbReference type="InterPro" id="IPR032374">
    <property type="entry name" value="SGTA_dimer"/>
</dbReference>
<dbReference type="Pfam" id="PF00515">
    <property type="entry name" value="TPR_1"/>
    <property type="match status" value="2"/>
</dbReference>
<feature type="region of interest" description="Disordered" evidence="5">
    <location>
        <begin position="81"/>
        <end position="103"/>
    </location>
</feature>
<dbReference type="EMBL" id="JANBPY010000674">
    <property type="protein sequence ID" value="KAJ1964679.1"/>
    <property type="molecule type" value="Genomic_DNA"/>
</dbReference>
<dbReference type="OrthoDB" id="2335338at2759"/>
<feature type="compositionally biased region" description="Low complexity" evidence="5">
    <location>
        <begin position="328"/>
        <end position="340"/>
    </location>
</feature>
<evidence type="ECO:0000313" key="7">
    <source>
        <dbReference type="EMBL" id="KAJ1964679.1"/>
    </source>
</evidence>
<dbReference type="InterPro" id="IPR011990">
    <property type="entry name" value="TPR-like_helical_dom_sf"/>
</dbReference>